<evidence type="ECO:0000256" key="5">
    <source>
        <dbReference type="ARBA" id="ARBA00023015"/>
    </source>
</evidence>
<name>A0A0D8YBG9_DICVI</name>
<dbReference type="SMART" id="SM00355">
    <property type="entry name" value="ZnF_C2H2"/>
    <property type="match status" value="3"/>
</dbReference>
<dbReference type="GO" id="GO:0000978">
    <property type="term" value="F:RNA polymerase II cis-regulatory region sequence-specific DNA binding"/>
    <property type="evidence" value="ECO:0007669"/>
    <property type="project" value="TreeGrafter"/>
</dbReference>
<sequence length="200" mass="23165">MKTTFSYVSPFRYVMEEHFKFFRPWEDDMNPYSQVFPLATWQISPSSPSYFSLPLMKQSNSDISSHSSSPSEVLANYQLTETRLCVRCDCPFCVLRKSGKMSCKSPVHVCTVPDCGKTYKKTSHLKAHLRSHVGSRPFICKWWQCGKKFLRSDQLQRHLRAHTGERRHSCSSCGRCFSRSDHLRQHQASQHPLTAELPTK</sequence>
<feature type="domain" description="C2H2-type" evidence="8">
    <location>
        <begin position="168"/>
        <end position="191"/>
    </location>
</feature>
<dbReference type="PROSITE" id="PS50157">
    <property type="entry name" value="ZINC_FINGER_C2H2_2"/>
    <property type="match status" value="3"/>
</dbReference>
<evidence type="ECO:0000256" key="1">
    <source>
        <dbReference type="ARBA" id="ARBA00022723"/>
    </source>
</evidence>
<dbReference type="STRING" id="29172.A0A0D8YBG9"/>
<keyword evidence="3 7" id="KW-0863">Zinc-finger</keyword>
<evidence type="ECO:0000313" key="10">
    <source>
        <dbReference type="Proteomes" id="UP000053766"/>
    </source>
</evidence>
<evidence type="ECO:0000256" key="7">
    <source>
        <dbReference type="PROSITE-ProRule" id="PRU00042"/>
    </source>
</evidence>
<dbReference type="Gene3D" id="3.30.160.60">
    <property type="entry name" value="Classic Zinc Finger"/>
    <property type="match status" value="3"/>
</dbReference>
<dbReference type="AlphaFoldDB" id="A0A0D8YBG9"/>
<dbReference type="InterPro" id="IPR036236">
    <property type="entry name" value="Znf_C2H2_sf"/>
</dbReference>
<keyword evidence="5" id="KW-0805">Transcription regulation</keyword>
<keyword evidence="6" id="KW-0804">Transcription</keyword>
<gene>
    <name evidence="9" type="ORF">DICVIV_00297</name>
</gene>
<dbReference type="Pfam" id="PF00096">
    <property type="entry name" value="zf-C2H2"/>
    <property type="match status" value="3"/>
</dbReference>
<accession>A0A0D8YBG9</accession>
<proteinExistence type="predicted"/>
<feature type="domain" description="C2H2-type" evidence="8">
    <location>
        <begin position="108"/>
        <end position="137"/>
    </location>
</feature>
<dbReference type="PANTHER" id="PTHR23235:SF120">
    <property type="entry name" value="KRUPPEL-LIKE FACTOR 15"/>
    <property type="match status" value="1"/>
</dbReference>
<keyword evidence="2" id="KW-0677">Repeat</keyword>
<evidence type="ECO:0000256" key="2">
    <source>
        <dbReference type="ARBA" id="ARBA00022737"/>
    </source>
</evidence>
<keyword evidence="10" id="KW-1185">Reference proteome</keyword>
<dbReference type="EMBL" id="KN716151">
    <property type="protein sequence ID" value="KJH53552.1"/>
    <property type="molecule type" value="Genomic_DNA"/>
</dbReference>
<dbReference type="PANTHER" id="PTHR23235">
    <property type="entry name" value="KRUEPPEL-LIKE TRANSCRIPTION FACTOR"/>
    <property type="match status" value="1"/>
</dbReference>
<keyword evidence="1" id="KW-0479">Metal-binding</keyword>
<dbReference type="GO" id="GO:0000981">
    <property type="term" value="F:DNA-binding transcription factor activity, RNA polymerase II-specific"/>
    <property type="evidence" value="ECO:0007669"/>
    <property type="project" value="TreeGrafter"/>
</dbReference>
<evidence type="ECO:0000256" key="3">
    <source>
        <dbReference type="ARBA" id="ARBA00022771"/>
    </source>
</evidence>
<keyword evidence="4" id="KW-0862">Zinc</keyword>
<dbReference type="PROSITE" id="PS00028">
    <property type="entry name" value="ZINC_FINGER_C2H2_1"/>
    <property type="match status" value="3"/>
</dbReference>
<evidence type="ECO:0000256" key="4">
    <source>
        <dbReference type="ARBA" id="ARBA00022833"/>
    </source>
</evidence>
<reference evidence="10" key="2">
    <citation type="journal article" date="2016" name="Sci. Rep.">
        <title>Dictyocaulus viviparus genome, variome and transcriptome elucidate lungworm biology and support future intervention.</title>
        <authorList>
            <person name="McNulty S.N."/>
            <person name="Strube C."/>
            <person name="Rosa B.A."/>
            <person name="Martin J.C."/>
            <person name="Tyagi R."/>
            <person name="Choi Y.J."/>
            <person name="Wang Q."/>
            <person name="Hallsworth Pepin K."/>
            <person name="Zhang X."/>
            <person name="Ozersky P."/>
            <person name="Wilson R.K."/>
            <person name="Sternberg P.W."/>
            <person name="Gasser R.B."/>
            <person name="Mitreva M."/>
        </authorList>
    </citation>
    <scope>NUCLEOTIDE SEQUENCE [LARGE SCALE GENOMIC DNA]</scope>
    <source>
        <strain evidence="10">HannoverDv2000</strain>
    </source>
</reference>
<dbReference type="GO" id="GO:0008270">
    <property type="term" value="F:zinc ion binding"/>
    <property type="evidence" value="ECO:0007669"/>
    <property type="project" value="UniProtKB-KW"/>
</dbReference>
<dbReference type="SUPFAM" id="SSF57667">
    <property type="entry name" value="beta-beta-alpha zinc fingers"/>
    <property type="match status" value="1"/>
</dbReference>
<protein>
    <submittedName>
        <fullName evidence="9">Zinc finger, C2H2 type</fullName>
    </submittedName>
</protein>
<dbReference type="FunFam" id="3.30.160.60:FF:000032">
    <property type="entry name" value="Krueppel-like factor 4"/>
    <property type="match status" value="1"/>
</dbReference>
<evidence type="ECO:0000313" key="9">
    <source>
        <dbReference type="EMBL" id="KJH53552.1"/>
    </source>
</evidence>
<dbReference type="Proteomes" id="UP000053766">
    <property type="component" value="Unassembled WGS sequence"/>
</dbReference>
<dbReference type="OrthoDB" id="6365676at2759"/>
<reference evidence="9 10" key="1">
    <citation type="submission" date="2013-11" db="EMBL/GenBank/DDBJ databases">
        <title>Draft genome of the bovine lungworm Dictyocaulus viviparus.</title>
        <authorList>
            <person name="Mitreva M."/>
        </authorList>
    </citation>
    <scope>NUCLEOTIDE SEQUENCE [LARGE SCALE GENOMIC DNA]</scope>
    <source>
        <strain evidence="9 10">HannoverDv2000</strain>
    </source>
</reference>
<evidence type="ECO:0000256" key="6">
    <source>
        <dbReference type="ARBA" id="ARBA00023163"/>
    </source>
</evidence>
<evidence type="ECO:0000259" key="8">
    <source>
        <dbReference type="PROSITE" id="PS50157"/>
    </source>
</evidence>
<feature type="domain" description="C2H2-type" evidence="8">
    <location>
        <begin position="138"/>
        <end position="167"/>
    </location>
</feature>
<organism evidence="9 10">
    <name type="scientific">Dictyocaulus viviparus</name>
    <name type="common">Bovine lungworm</name>
    <dbReference type="NCBI Taxonomy" id="29172"/>
    <lineage>
        <taxon>Eukaryota</taxon>
        <taxon>Metazoa</taxon>
        <taxon>Ecdysozoa</taxon>
        <taxon>Nematoda</taxon>
        <taxon>Chromadorea</taxon>
        <taxon>Rhabditida</taxon>
        <taxon>Rhabditina</taxon>
        <taxon>Rhabditomorpha</taxon>
        <taxon>Strongyloidea</taxon>
        <taxon>Metastrongylidae</taxon>
        <taxon>Dictyocaulus</taxon>
    </lineage>
</organism>
<dbReference type="InterPro" id="IPR013087">
    <property type="entry name" value="Znf_C2H2_type"/>
</dbReference>